<proteinExistence type="inferred from homology"/>
<evidence type="ECO:0000256" key="4">
    <source>
        <dbReference type="ARBA" id="ARBA00022475"/>
    </source>
</evidence>
<comment type="similarity">
    <text evidence="2">Belongs to the binding-protein-dependent transport system permease family. CysTW subfamily.</text>
</comment>
<evidence type="ECO:0000256" key="7">
    <source>
        <dbReference type="ARBA" id="ARBA00022989"/>
    </source>
</evidence>
<dbReference type="FunFam" id="1.10.3720.10:FF:000002">
    <property type="entry name" value="D-methionine ABC transporter permease MetI"/>
    <property type="match status" value="1"/>
</dbReference>
<dbReference type="HOGENOM" id="CLU_077375_0_1_9"/>
<feature type="transmembrane region" description="Helical" evidence="10">
    <location>
        <begin position="65"/>
        <end position="88"/>
    </location>
</feature>
<organism evidence="12 13">
    <name type="scientific">Jeotgalicoccus saudimassiliensis</name>
    <dbReference type="NCBI Taxonomy" id="1461582"/>
    <lineage>
        <taxon>Bacteria</taxon>
        <taxon>Bacillati</taxon>
        <taxon>Bacillota</taxon>
        <taxon>Bacilli</taxon>
        <taxon>Bacillales</taxon>
        <taxon>Staphylococcaceae</taxon>
        <taxon>Jeotgalicoccus</taxon>
    </lineage>
</organism>
<dbReference type="STRING" id="1461582.BN1048_00232"/>
<comment type="subcellular location">
    <subcellularLocation>
        <location evidence="1 10">Cell membrane</location>
        <topology evidence="1 10">Multi-pass membrane protein</topology>
    </subcellularLocation>
</comment>
<evidence type="ECO:0000256" key="5">
    <source>
        <dbReference type="ARBA" id="ARBA00022596"/>
    </source>
</evidence>
<dbReference type="OrthoDB" id="9793490at2"/>
<evidence type="ECO:0000256" key="8">
    <source>
        <dbReference type="ARBA" id="ARBA00023112"/>
    </source>
</evidence>
<dbReference type="InterPro" id="IPR000515">
    <property type="entry name" value="MetI-like"/>
</dbReference>
<name>A0A078LYN0_9STAP</name>
<dbReference type="PANTHER" id="PTHR30450:SF1">
    <property type="entry name" value="D-METHIONINE TRANSPORT SYSTEM PERMEASE PROTEIN METI-RELATED"/>
    <property type="match status" value="1"/>
</dbReference>
<keyword evidence="8" id="KW-0406">Ion transport</keyword>
<reference evidence="12 13" key="1">
    <citation type="submission" date="2014-07" db="EMBL/GenBank/DDBJ databases">
        <authorList>
            <person name="Urmite Genomes Urmite Genomes"/>
        </authorList>
    </citation>
    <scope>NUCLEOTIDE SEQUENCE [LARGE SCALE GENOMIC DNA]</scope>
    <source>
        <strain evidence="12 13">13MG44_air</strain>
    </source>
</reference>
<evidence type="ECO:0000259" key="11">
    <source>
        <dbReference type="PROSITE" id="PS50928"/>
    </source>
</evidence>
<dbReference type="AlphaFoldDB" id="A0A078LYN0"/>
<accession>A0A078LYN0</accession>
<gene>
    <name evidence="12" type="primary">metP_1</name>
    <name evidence="12" type="ORF">BN1048_00232</name>
</gene>
<keyword evidence="6 10" id="KW-0812">Transmembrane</keyword>
<protein>
    <submittedName>
        <fullName evidence="12">Methionine import system permease protein MetP</fullName>
    </submittedName>
</protein>
<keyword evidence="4" id="KW-1003">Cell membrane</keyword>
<dbReference type="InterPro" id="IPR051322">
    <property type="entry name" value="AA_ABC_Transporter_Permease"/>
</dbReference>
<dbReference type="eggNOG" id="COG2011">
    <property type="taxonomic scope" value="Bacteria"/>
</dbReference>
<evidence type="ECO:0000256" key="3">
    <source>
        <dbReference type="ARBA" id="ARBA00022448"/>
    </source>
</evidence>
<feature type="transmembrane region" description="Helical" evidence="10">
    <location>
        <begin position="158"/>
        <end position="181"/>
    </location>
</feature>
<dbReference type="PANTHER" id="PTHR30450">
    <property type="entry name" value="ABC TRANSPORTER PERMEASE"/>
    <property type="match status" value="1"/>
</dbReference>
<evidence type="ECO:0000256" key="10">
    <source>
        <dbReference type="RuleBase" id="RU363032"/>
    </source>
</evidence>
<keyword evidence="8" id="KW-0921">Nickel transport</keyword>
<evidence type="ECO:0000256" key="1">
    <source>
        <dbReference type="ARBA" id="ARBA00004651"/>
    </source>
</evidence>
<evidence type="ECO:0000313" key="12">
    <source>
        <dbReference type="EMBL" id="CDZ99110.1"/>
    </source>
</evidence>
<evidence type="ECO:0000256" key="9">
    <source>
        <dbReference type="ARBA" id="ARBA00023136"/>
    </source>
</evidence>
<feature type="transmembrane region" description="Helical" evidence="10">
    <location>
        <begin position="201"/>
        <end position="220"/>
    </location>
</feature>
<dbReference type="PROSITE" id="PS50928">
    <property type="entry name" value="ABC_TM1"/>
    <property type="match status" value="1"/>
</dbReference>
<sequence length="230" mass="24499">MNEILTAFKEMFAFENVKWDAVLEATYETIYMTAIATALAFIIGLILGIILFLSNKNKSGLSKPVYGATSFIVNLFRAIPFIILIILIMPFTKAIMGTVMGSNGALPALIIGAAPFFARLVEIGLKEIDKGVIEASESMGASTWTIIWKVLIPESLPALISGITVTSIMLVGSTAIAGVIGAGGLGNLAYMVGFTRNQPDVTLVATVVILIIVFIIQILGDTVSKAVDKR</sequence>
<keyword evidence="7 10" id="KW-1133">Transmembrane helix</keyword>
<feature type="transmembrane region" description="Helical" evidence="10">
    <location>
        <begin position="94"/>
        <end position="118"/>
    </location>
</feature>
<evidence type="ECO:0000256" key="6">
    <source>
        <dbReference type="ARBA" id="ARBA00022692"/>
    </source>
</evidence>
<feature type="transmembrane region" description="Helical" evidence="10">
    <location>
        <begin position="30"/>
        <end position="53"/>
    </location>
</feature>
<dbReference type="SUPFAM" id="SSF161098">
    <property type="entry name" value="MetI-like"/>
    <property type="match status" value="1"/>
</dbReference>
<dbReference type="Proteomes" id="UP000044136">
    <property type="component" value="Unassembled WGS sequence"/>
</dbReference>
<feature type="domain" description="ABC transmembrane type-1" evidence="11">
    <location>
        <begin position="26"/>
        <end position="220"/>
    </location>
</feature>
<dbReference type="GO" id="GO:0005886">
    <property type="term" value="C:plasma membrane"/>
    <property type="evidence" value="ECO:0007669"/>
    <property type="project" value="UniProtKB-SubCell"/>
</dbReference>
<dbReference type="GO" id="GO:0048473">
    <property type="term" value="P:D-methionine transmembrane transport"/>
    <property type="evidence" value="ECO:0007669"/>
    <property type="project" value="TreeGrafter"/>
</dbReference>
<keyword evidence="13" id="KW-1185">Reference proteome</keyword>
<dbReference type="InterPro" id="IPR035906">
    <property type="entry name" value="MetI-like_sf"/>
</dbReference>
<dbReference type="EMBL" id="CCSE01000001">
    <property type="protein sequence ID" value="CDZ99110.1"/>
    <property type="molecule type" value="Genomic_DNA"/>
</dbReference>
<dbReference type="Pfam" id="PF00528">
    <property type="entry name" value="BPD_transp_1"/>
    <property type="match status" value="1"/>
</dbReference>
<evidence type="ECO:0000313" key="13">
    <source>
        <dbReference type="Proteomes" id="UP000044136"/>
    </source>
</evidence>
<keyword evidence="5" id="KW-0533">Nickel</keyword>
<dbReference type="CDD" id="cd06261">
    <property type="entry name" value="TM_PBP2"/>
    <property type="match status" value="1"/>
</dbReference>
<dbReference type="GO" id="GO:0015675">
    <property type="term" value="P:nickel cation transport"/>
    <property type="evidence" value="ECO:0007669"/>
    <property type="project" value="UniProtKB-KW"/>
</dbReference>
<dbReference type="Gene3D" id="1.10.3720.10">
    <property type="entry name" value="MetI-like"/>
    <property type="match status" value="1"/>
</dbReference>
<keyword evidence="9 10" id="KW-0472">Membrane</keyword>
<dbReference type="RefSeq" id="WP_035807569.1">
    <property type="nucleotide sequence ID" value="NZ_CCSE01000001.1"/>
</dbReference>
<evidence type="ECO:0000256" key="2">
    <source>
        <dbReference type="ARBA" id="ARBA00007069"/>
    </source>
</evidence>
<keyword evidence="3 10" id="KW-0813">Transport</keyword>